<evidence type="ECO:0000313" key="1">
    <source>
        <dbReference type="EMBL" id="AFK39490.1"/>
    </source>
</evidence>
<protein>
    <submittedName>
        <fullName evidence="1">Uncharacterized protein</fullName>
    </submittedName>
</protein>
<dbReference type="AlphaFoldDB" id="I3SGU8"/>
<accession>I3SGU8</accession>
<name>I3SGU8_LOTJA</name>
<organism evidence="1">
    <name type="scientific">Lotus japonicus</name>
    <name type="common">Lotus corniculatus var. japonicus</name>
    <dbReference type="NCBI Taxonomy" id="34305"/>
    <lineage>
        <taxon>Eukaryota</taxon>
        <taxon>Viridiplantae</taxon>
        <taxon>Streptophyta</taxon>
        <taxon>Embryophyta</taxon>
        <taxon>Tracheophyta</taxon>
        <taxon>Spermatophyta</taxon>
        <taxon>Magnoliopsida</taxon>
        <taxon>eudicotyledons</taxon>
        <taxon>Gunneridae</taxon>
        <taxon>Pentapetalae</taxon>
        <taxon>rosids</taxon>
        <taxon>fabids</taxon>
        <taxon>Fabales</taxon>
        <taxon>Fabaceae</taxon>
        <taxon>Papilionoideae</taxon>
        <taxon>50 kb inversion clade</taxon>
        <taxon>NPAAA clade</taxon>
        <taxon>Hologalegina</taxon>
        <taxon>robinioid clade</taxon>
        <taxon>Loteae</taxon>
        <taxon>Lotus</taxon>
    </lineage>
</organism>
<reference evidence="1" key="1">
    <citation type="submission" date="2012-05" db="EMBL/GenBank/DDBJ databases">
        <authorList>
            <person name="Krishnakumar V."/>
            <person name="Cheung F."/>
            <person name="Xiao Y."/>
            <person name="Chan A."/>
            <person name="Moskal W.A."/>
            <person name="Town C.D."/>
        </authorList>
    </citation>
    <scope>NUCLEOTIDE SEQUENCE</scope>
</reference>
<dbReference type="EMBL" id="BT139695">
    <property type="protein sequence ID" value="AFK39490.1"/>
    <property type="molecule type" value="mRNA"/>
</dbReference>
<proteinExistence type="evidence at transcript level"/>
<sequence length="51" mass="5197">MAFMKGKPLVTKVAALARYGLLPGAMVAALVYSPPNSSSLSTNRASAATTN</sequence>